<dbReference type="Proteomes" id="UP001189624">
    <property type="component" value="Chromosome 1"/>
</dbReference>
<keyword evidence="6" id="KW-0804">Transcription</keyword>
<evidence type="ECO:0000256" key="3">
    <source>
        <dbReference type="ARBA" id="ARBA00023015"/>
    </source>
</evidence>
<evidence type="ECO:0000256" key="9">
    <source>
        <dbReference type="SAM" id="MobiDB-lite"/>
    </source>
</evidence>
<feature type="DNA-binding region" description="Homeobox" evidence="8">
    <location>
        <begin position="424"/>
        <end position="486"/>
    </location>
</feature>
<dbReference type="SMART" id="SM00574">
    <property type="entry name" value="POX"/>
    <property type="match status" value="1"/>
</dbReference>
<keyword evidence="12" id="KW-1185">Reference proteome</keyword>
<evidence type="ECO:0000256" key="8">
    <source>
        <dbReference type="PROSITE-ProRule" id="PRU00108"/>
    </source>
</evidence>
<comment type="similarity">
    <text evidence="2">Belongs to the TALE/BELL homeobox family.</text>
</comment>
<reference evidence="11" key="1">
    <citation type="submission" date="2023-10" db="EMBL/GenBank/DDBJ databases">
        <authorList>
            <person name="Domelevo Entfellner J.-B."/>
        </authorList>
    </citation>
    <scope>NUCLEOTIDE SEQUENCE</scope>
</reference>
<dbReference type="InterPro" id="IPR050224">
    <property type="entry name" value="TALE_homeobox"/>
</dbReference>
<name>A0AA86RZ92_9FABA</name>
<dbReference type="SUPFAM" id="SSF46689">
    <property type="entry name" value="Homeodomain-like"/>
    <property type="match status" value="1"/>
</dbReference>
<dbReference type="Pfam" id="PF07526">
    <property type="entry name" value="POX"/>
    <property type="match status" value="1"/>
</dbReference>
<feature type="compositionally biased region" description="Basic and acidic residues" evidence="9">
    <location>
        <begin position="502"/>
        <end position="513"/>
    </location>
</feature>
<keyword evidence="5 8" id="KW-0371">Homeobox</keyword>
<evidence type="ECO:0000256" key="7">
    <source>
        <dbReference type="ARBA" id="ARBA00023242"/>
    </source>
</evidence>
<accession>A0AA86RZ92</accession>
<dbReference type="GO" id="GO:0003677">
    <property type="term" value="F:DNA binding"/>
    <property type="evidence" value="ECO:0007669"/>
    <property type="project" value="UniProtKB-UniRule"/>
</dbReference>
<organism evidence="11 12">
    <name type="scientific">Sphenostylis stenocarpa</name>
    <dbReference type="NCBI Taxonomy" id="92480"/>
    <lineage>
        <taxon>Eukaryota</taxon>
        <taxon>Viridiplantae</taxon>
        <taxon>Streptophyta</taxon>
        <taxon>Embryophyta</taxon>
        <taxon>Tracheophyta</taxon>
        <taxon>Spermatophyta</taxon>
        <taxon>Magnoliopsida</taxon>
        <taxon>eudicotyledons</taxon>
        <taxon>Gunneridae</taxon>
        <taxon>Pentapetalae</taxon>
        <taxon>rosids</taxon>
        <taxon>fabids</taxon>
        <taxon>Fabales</taxon>
        <taxon>Fabaceae</taxon>
        <taxon>Papilionoideae</taxon>
        <taxon>50 kb inversion clade</taxon>
        <taxon>NPAAA clade</taxon>
        <taxon>indigoferoid/millettioid clade</taxon>
        <taxon>Phaseoleae</taxon>
        <taxon>Sphenostylis</taxon>
    </lineage>
</organism>
<keyword evidence="3" id="KW-0805">Transcription regulation</keyword>
<dbReference type="SMART" id="SM00389">
    <property type="entry name" value="HOX"/>
    <property type="match status" value="1"/>
</dbReference>
<evidence type="ECO:0000256" key="6">
    <source>
        <dbReference type="ARBA" id="ARBA00023163"/>
    </source>
</evidence>
<dbReference type="AlphaFoldDB" id="A0AA86RZ92"/>
<protein>
    <recommendedName>
        <fullName evidence="10">Homeobox domain-containing protein</fullName>
    </recommendedName>
</protein>
<keyword evidence="7 8" id="KW-0539">Nucleus</keyword>
<feature type="region of interest" description="Disordered" evidence="9">
    <location>
        <begin position="494"/>
        <end position="541"/>
    </location>
</feature>
<gene>
    <name evidence="11" type="ORF">AYBTSS11_LOCUS651</name>
</gene>
<dbReference type="InterPro" id="IPR009057">
    <property type="entry name" value="Homeodomain-like_sf"/>
</dbReference>
<evidence type="ECO:0000256" key="2">
    <source>
        <dbReference type="ARBA" id="ARBA00006454"/>
    </source>
</evidence>
<dbReference type="Pfam" id="PF05920">
    <property type="entry name" value="Homeobox_KN"/>
    <property type="match status" value="1"/>
</dbReference>
<dbReference type="InterPro" id="IPR006563">
    <property type="entry name" value="POX_dom"/>
</dbReference>
<dbReference type="GO" id="GO:0005634">
    <property type="term" value="C:nucleus"/>
    <property type="evidence" value="ECO:0007669"/>
    <property type="project" value="UniProtKB-SubCell"/>
</dbReference>
<evidence type="ECO:0000313" key="12">
    <source>
        <dbReference type="Proteomes" id="UP001189624"/>
    </source>
</evidence>
<dbReference type="InterPro" id="IPR008422">
    <property type="entry name" value="KN_HD"/>
</dbReference>
<dbReference type="GO" id="GO:0006355">
    <property type="term" value="P:regulation of DNA-templated transcription"/>
    <property type="evidence" value="ECO:0007669"/>
    <property type="project" value="InterPro"/>
</dbReference>
<dbReference type="PROSITE" id="PS50071">
    <property type="entry name" value="HOMEOBOX_2"/>
    <property type="match status" value="1"/>
</dbReference>
<dbReference type="EMBL" id="OY731398">
    <property type="protein sequence ID" value="CAJ1801480.1"/>
    <property type="molecule type" value="Genomic_DNA"/>
</dbReference>
<dbReference type="InterPro" id="IPR001356">
    <property type="entry name" value="HD"/>
</dbReference>
<feature type="domain" description="Homeobox" evidence="10">
    <location>
        <begin position="422"/>
        <end position="485"/>
    </location>
</feature>
<dbReference type="FunFam" id="1.10.10.60:FF:000117">
    <property type="entry name" value="BEL1-like homeodomain protein 9"/>
    <property type="match status" value="1"/>
</dbReference>
<evidence type="ECO:0000256" key="5">
    <source>
        <dbReference type="ARBA" id="ARBA00023155"/>
    </source>
</evidence>
<evidence type="ECO:0000256" key="4">
    <source>
        <dbReference type="ARBA" id="ARBA00023125"/>
    </source>
</evidence>
<dbReference type="CDD" id="cd00086">
    <property type="entry name" value="homeodomain"/>
    <property type="match status" value="1"/>
</dbReference>
<evidence type="ECO:0000256" key="1">
    <source>
        <dbReference type="ARBA" id="ARBA00004123"/>
    </source>
</evidence>
<feature type="compositionally biased region" description="Polar residues" evidence="9">
    <location>
        <begin position="519"/>
        <end position="533"/>
    </location>
</feature>
<keyword evidence="4 8" id="KW-0238">DNA-binding</keyword>
<comment type="subcellular location">
    <subcellularLocation>
        <location evidence="1 8">Nucleus</location>
    </subcellularLocation>
</comment>
<proteinExistence type="inferred from homology"/>
<sequence length="652" mass="72797">MRVETKPHTTPQFLKSLHFTHHHFHYSSVQLPSPLLLHSISLFSFFINCNNITNSTNPSLFNFLFLPMAEGFEHYHVPQQSRRDKLRVFAQNQPSFVESSSILHPACPTLTSLYDPSLIPSDLLACATQQGAAAKEEGSNLMMGFVEGGVVNGDAIHAVNSNNNHHNNNPFLYQIQNLREFGDGYNDTSEIMVFKPEPLSLSLSSHSDNTHHPLELNLQRFGGVIPGLVGRNSEVSRNSVPLGPFTGYASILKGSRFLKPAQQLLEDLCDVGVRGIYATEKIIAPDALLMEPPHEGLSASGVVGGEDSVGEYGNESRKKKCRLLTMLDEVYRRYRQYYQQMHAVITSFEYVAGLGNAAPYASLALNAMSKHFKCLKNAITDQLQFINKAPFQISNRKDESPRFHNSDRSTYSQRPGFLEHQQPVWRPQRGLPERAVSVLRAWLFEHFLHPYPTDTDKLMLAKQTGLSRNQVSNWFINARVRLWKPMVEEIHMLESQQAQKRPQREDQSRRNPSVDHLPSDNSLVTENPSTSMDKFQDAPYKQHTRSEIANMQVRGQEQLNQTDTSIQHVGVGVSMGSGGGGGASNNNGVSLTLGLHQNHGIGLSEPFGMSATQRFGVALQTEGYVISGFESQNRHFGRDVIGGGHLLRDFVG</sequence>
<dbReference type="PANTHER" id="PTHR11850">
    <property type="entry name" value="HOMEOBOX PROTEIN TRANSCRIPTION FACTORS"/>
    <property type="match status" value="1"/>
</dbReference>
<evidence type="ECO:0000259" key="10">
    <source>
        <dbReference type="PROSITE" id="PS50071"/>
    </source>
</evidence>
<dbReference type="Gramene" id="rna-AYBTSS11_LOCUS651">
    <property type="protein sequence ID" value="CAJ1801480.1"/>
    <property type="gene ID" value="gene-AYBTSS11_LOCUS651"/>
</dbReference>
<evidence type="ECO:0000313" key="11">
    <source>
        <dbReference type="EMBL" id="CAJ1801480.1"/>
    </source>
</evidence>
<dbReference type="Gene3D" id="1.10.10.60">
    <property type="entry name" value="Homeodomain-like"/>
    <property type="match status" value="1"/>
</dbReference>